<sequence>MKYSSLLCKDNINRQSRVNNKKLLRSLHENRRQRDLSGKERACMKTEDKEICRGKRKRERESMTEICRRERARDRVRDRWKMKVWA</sequence>
<evidence type="ECO:0000313" key="1">
    <source>
        <dbReference type="EMBL" id="VDI32566.1"/>
    </source>
</evidence>
<dbReference type="AlphaFoldDB" id="A0A8B6EBL8"/>
<proteinExistence type="predicted"/>
<keyword evidence="2" id="KW-1185">Reference proteome</keyword>
<accession>A0A8B6EBL8</accession>
<reference evidence="1" key="1">
    <citation type="submission" date="2018-11" db="EMBL/GenBank/DDBJ databases">
        <authorList>
            <person name="Alioto T."/>
            <person name="Alioto T."/>
        </authorList>
    </citation>
    <scope>NUCLEOTIDE SEQUENCE</scope>
</reference>
<gene>
    <name evidence="1" type="ORF">MGAL_10B019445</name>
</gene>
<organism evidence="1 2">
    <name type="scientific">Mytilus galloprovincialis</name>
    <name type="common">Mediterranean mussel</name>
    <dbReference type="NCBI Taxonomy" id="29158"/>
    <lineage>
        <taxon>Eukaryota</taxon>
        <taxon>Metazoa</taxon>
        <taxon>Spiralia</taxon>
        <taxon>Lophotrochozoa</taxon>
        <taxon>Mollusca</taxon>
        <taxon>Bivalvia</taxon>
        <taxon>Autobranchia</taxon>
        <taxon>Pteriomorphia</taxon>
        <taxon>Mytilida</taxon>
        <taxon>Mytiloidea</taxon>
        <taxon>Mytilidae</taxon>
        <taxon>Mytilinae</taxon>
        <taxon>Mytilus</taxon>
    </lineage>
</organism>
<evidence type="ECO:0000313" key="2">
    <source>
        <dbReference type="Proteomes" id="UP000596742"/>
    </source>
</evidence>
<protein>
    <submittedName>
        <fullName evidence="1">Uncharacterized protein</fullName>
    </submittedName>
</protein>
<dbReference type="EMBL" id="UYJE01004931">
    <property type="protein sequence ID" value="VDI32566.1"/>
    <property type="molecule type" value="Genomic_DNA"/>
</dbReference>
<dbReference type="Proteomes" id="UP000596742">
    <property type="component" value="Unassembled WGS sequence"/>
</dbReference>
<name>A0A8B6EBL8_MYTGA</name>
<comment type="caution">
    <text evidence="1">The sequence shown here is derived from an EMBL/GenBank/DDBJ whole genome shotgun (WGS) entry which is preliminary data.</text>
</comment>